<proteinExistence type="predicted"/>
<evidence type="ECO:0000313" key="3">
    <source>
        <dbReference type="Proteomes" id="UP000184612"/>
    </source>
</evidence>
<evidence type="ECO:0000256" key="1">
    <source>
        <dbReference type="SAM" id="MobiDB-lite"/>
    </source>
</evidence>
<feature type="region of interest" description="Disordered" evidence="1">
    <location>
        <begin position="1"/>
        <end position="36"/>
    </location>
</feature>
<gene>
    <name evidence="2" type="ORF">SAMN02745217_02642</name>
</gene>
<sequence length="130" mass="14900">MQHKFKSLHEKNKQTSNKELYSSINKNKKKEEADRRPFLENVSEQLKLPPDILAGAPIITAMGRNEVCIENYKGILEYNDTFVKVLSKIGIIRVEGKNLNIPYFTNDEMRITGLVSAITYITQNKTEGVR</sequence>
<protein>
    <submittedName>
        <fullName evidence="2">Sporulation protein YqfC</fullName>
    </submittedName>
</protein>
<keyword evidence="3" id="KW-1185">Reference proteome</keyword>
<accession>A0A1M7YC51</accession>
<dbReference type="Proteomes" id="UP000184612">
    <property type="component" value="Unassembled WGS sequence"/>
</dbReference>
<evidence type="ECO:0000313" key="2">
    <source>
        <dbReference type="EMBL" id="SHO50222.1"/>
    </source>
</evidence>
<name>A0A1M7YC51_9FIRM</name>
<reference evidence="2 3" key="1">
    <citation type="submission" date="2016-12" db="EMBL/GenBank/DDBJ databases">
        <authorList>
            <person name="Song W.-J."/>
            <person name="Kurnit D.M."/>
        </authorList>
    </citation>
    <scope>NUCLEOTIDE SEQUENCE [LARGE SCALE GENOMIC DNA]</scope>
    <source>
        <strain evidence="2 3">DSM 12503</strain>
    </source>
</reference>
<dbReference type="STRING" id="1121345.SAMN02745217_02642"/>
<dbReference type="OrthoDB" id="2989236at2"/>
<dbReference type="AlphaFoldDB" id="A0A1M7YC51"/>
<dbReference type="RefSeq" id="WP_084558642.1">
    <property type="nucleotide sequence ID" value="NZ_FRFD01000007.1"/>
</dbReference>
<feature type="compositionally biased region" description="Polar residues" evidence="1">
    <location>
        <begin position="14"/>
        <end position="25"/>
    </location>
</feature>
<dbReference type="InterPro" id="IPR022476">
    <property type="entry name" value="Spore_YabP/YqfC"/>
</dbReference>
<organism evidence="2 3">
    <name type="scientific">Anaerocolumna xylanovorans DSM 12503</name>
    <dbReference type="NCBI Taxonomy" id="1121345"/>
    <lineage>
        <taxon>Bacteria</taxon>
        <taxon>Bacillati</taxon>
        <taxon>Bacillota</taxon>
        <taxon>Clostridia</taxon>
        <taxon>Lachnospirales</taxon>
        <taxon>Lachnospiraceae</taxon>
        <taxon>Anaerocolumna</taxon>
    </lineage>
</organism>
<dbReference type="Pfam" id="PF07873">
    <property type="entry name" value="YabP"/>
    <property type="match status" value="1"/>
</dbReference>
<dbReference type="EMBL" id="FRFD01000007">
    <property type="protein sequence ID" value="SHO50222.1"/>
    <property type="molecule type" value="Genomic_DNA"/>
</dbReference>